<dbReference type="EMBL" id="CP157484">
    <property type="protein sequence ID" value="XBO38092.1"/>
    <property type="molecule type" value="Genomic_DNA"/>
</dbReference>
<evidence type="ECO:0000259" key="1">
    <source>
        <dbReference type="PROSITE" id="PS51186"/>
    </source>
</evidence>
<dbReference type="PANTHER" id="PTHR47237:SF1">
    <property type="entry name" value="SLL0310 PROTEIN"/>
    <property type="match status" value="1"/>
</dbReference>
<dbReference type="PROSITE" id="PS51186">
    <property type="entry name" value="GNAT"/>
    <property type="match status" value="1"/>
</dbReference>
<feature type="domain" description="N-acetyltransferase" evidence="1">
    <location>
        <begin position="4"/>
        <end position="139"/>
    </location>
</feature>
<evidence type="ECO:0000313" key="2">
    <source>
        <dbReference type="EMBL" id="XBO38092.1"/>
    </source>
</evidence>
<dbReference type="InterPro" id="IPR052729">
    <property type="entry name" value="Acyl/Acetyltrans_Enzymes"/>
</dbReference>
<protein>
    <submittedName>
        <fullName evidence="2">GNAT family N-acetyltransferase</fullName>
        <ecNumber evidence="2">2.3.1.-</ecNumber>
    </submittedName>
</protein>
<keyword evidence="2" id="KW-0012">Acyltransferase</keyword>
<dbReference type="PANTHER" id="PTHR47237">
    <property type="entry name" value="SLL0310 PROTEIN"/>
    <property type="match status" value="1"/>
</dbReference>
<dbReference type="InterPro" id="IPR041496">
    <property type="entry name" value="YitH/HolE_GNAT"/>
</dbReference>
<dbReference type="Pfam" id="PF00583">
    <property type="entry name" value="Acetyltransf_1"/>
    <property type="match status" value="1"/>
</dbReference>
<dbReference type="CDD" id="cd04301">
    <property type="entry name" value="NAT_SF"/>
    <property type="match status" value="1"/>
</dbReference>
<dbReference type="InterPro" id="IPR000182">
    <property type="entry name" value="GNAT_dom"/>
</dbReference>
<dbReference type="SUPFAM" id="SSF55729">
    <property type="entry name" value="Acyl-CoA N-acyltransferases (Nat)"/>
    <property type="match status" value="1"/>
</dbReference>
<dbReference type="AlphaFoldDB" id="A0AAU7JCH7"/>
<sequence length="280" mass="30043">MTEITIRPMQHDDLALALDWAAAEGWNPGLGDAAVFLATDPGGFLMAFVGAEPAAAISVVRYGESLGFLGLYIAAPAFRGRGIARALWDAGMETLSGRVVGLDGVPAQQPNYRKSGFELAWRNVRYEGLSRCDMPLDPRLARIGQGLMPSILAYDRACFGAPREAFLAGWLRGGRRTGYALVDSGETLGYGVIRPCREGHKIGPLFADDAHAADLIFRALASAVKGQTVVLDPPEPNAEALDLAERHDLSPSFETARMYRGPAPDLPVGRIFGITTFELG</sequence>
<dbReference type="Pfam" id="PF18014">
    <property type="entry name" value="Acetyltransf_18"/>
    <property type="match status" value="1"/>
</dbReference>
<gene>
    <name evidence="2" type="ORF">ABEG18_20610</name>
</gene>
<dbReference type="GO" id="GO:0016747">
    <property type="term" value="F:acyltransferase activity, transferring groups other than amino-acyl groups"/>
    <property type="evidence" value="ECO:0007669"/>
    <property type="project" value="InterPro"/>
</dbReference>
<name>A0AAU7JCH7_9HYPH</name>
<keyword evidence="2" id="KW-0808">Transferase</keyword>
<dbReference type="EC" id="2.3.1.-" evidence="2"/>
<dbReference type="Gene3D" id="3.40.630.30">
    <property type="match status" value="1"/>
</dbReference>
<dbReference type="RefSeq" id="WP_406854927.1">
    <property type="nucleotide sequence ID" value="NZ_CP157484.1"/>
</dbReference>
<organism evidence="2">
    <name type="scientific">Alsobacter sp. KACC 23698</name>
    <dbReference type="NCBI Taxonomy" id="3149229"/>
    <lineage>
        <taxon>Bacteria</taxon>
        <taxon>Pseudomonadati</taxon>
        <taxon>Pseudomonadota</taxon>
        <taxon>Alphaproteobacteria</taxon>
        <taxon>Hyphomicrobiales</taxon>
        <taxon>Alsobacteraceae</taxon>
        <taxon>Alsobacter</taxon>
    </lineage>
</organism>
<accession>A0AAU7JCH7</accession>
<dbReference type="InterPro" id="IPR016181">
    <property type="entry name" value="Acyl_CoA_acyltransferase"/>
</dbReference>
<proteinExistence type="predicted"/>
<reference evidence="2" key="1">
    <citation type="submission" date="2024-05" db="EMBL/GenBank/DDBJ databases">
        <authorList>
            <person name="Kim S."/>
            <person name="Heo J."/>
            <person name="Choi H."/>
            <person name="Choi Y."/>
            <person name="Kwon S.-W."/>
            <person name="Kim Y."/>
        </authorList>
    </citation>
    <scope>NUCLEOTIDE SEQUENCE</scope>
    <source>
        <strain evidence="2">KACC 23698</strain>
    </source>
</reference>
<dbReference type="Gene3D" id="3.40.630.90">
    <property type="match status" value="1"/>
</dbReference>